<name>A0A934R0R6_9BACT</name>
<keyword evidence="3" id="KW-1185">Reference proteome</keyword>
<feature type="transmembrane region" description="Helical" evidence="1">
    <location>
        <begin position="136"/>
        <end position="155"/>
    </location>
</feature>
<dbReference type="Proteomes" id="UP000600139">
    <property type="component" value="Unassembled WGS sequence"/>
</dbReference>
<keyword evidence="1" id="KW-0812">Transmembrane</keyword>
<proteinExistence type="predicted"/>
<feature type="transmembrane region" description="Helical" evidence="1">
    <location>
        <begin position="7"/>
        <end position="26"/>
    </location>
</feature>
<accession>A0A934R0R6</accession>
<dbReference type="RefSeq" id="WP_200349591.1">
    <property type="nucleotide sequence ID" value="NZ_BAABHZ010000010.1"/>
</dbReference>
<protein>
    <submittedName>
        <fullName evidence="2">Uncharacterized protein</fullName>
    </submittedName>
</protein>
<gene>
    <name evidence="2" type="ORF">JIN84_03355</name>
</gene>
<reference evidence="2" key="1">
    <citation type="submission" date="2021-01" db="EMBL/GenBank/DDBJ databases">
        <title>Modified the classification status of verrucomicrobia.</title>
        <authorList>
            <person name="Feng X."/>
        </authorList>
    </citation>
    <scope>NUCLEOTIDE SEQUENCE</scope>
    <source>
        <strain evidence="2">JCM 18052</strain>
    </source>
</reference>
<dbReference type="EMBL" id="JAENIK010000004">
    <property type="protein sequence ID" value="MBK1814634.1"/>
    <property type="molecule type" value="Genomic_DNA"/>
</dbReference>
<keyword evidence="1" id="KW-1133">Transmembrane helix</keyword>
<organism evidence="2 3">
    <name type="scientific">Luteolibacter yonseiensis</name>
    <dbReference type="NCBI Taxonomy" id="1144680"/>
    <lineage>
        <taxon>Bacteria</taxon>
        <taxon>Pseudomonadati</taxon>
        <taxon>Verrucomicrobiota</taxon>
        <taxon>Verrucomicrobiia</taxon>
        <taxon>Verrucomicrobiales</taxon>
        <taxon>Verrucomicrobiaceae</taxon>
        <taxon>Luteolibacter</taxon>
    </lineage>
</organism>
<evidence type="ECO:0000313" key="2">
    <source>
        <dbReference type="EMBL" id="MBK1814634.1"/>
    </source>
</evidence>
<keyword evidence="1" id="KW-0472">Membrane</keyword>
<feature type="transmembrane region" description="Helical" evidence="1">
    <location>
        <begin position="46"/>
        <end position="65"/>
    </location>
</feature>
<evidence type="ECO:0000256" key="1">
    <source>
        <dbReference type="SAM" id="Phobius"/>
    </source>
</evidence>
<dbReference type="AlphaFoldDB" id="A0A934R0R6"/>
<feature type="transmembrane region" description="Helical" evidence="1">
    <location>
        <begin position="175"/>
        <end position="195"/>
    </location>
</feature>
<comment type="caution">
    <text evidence="2">The sequence shown here is derived from an EMBL/GenBank/DDBJ whole genome shotgun (WGS) entry which is preliminary data.</text>
</comment>
<evidence type="ECO:0000313" key="3">
    <source>
        <dbReference type="Proteomes" id="UP000600139"/>
    </source>
</evidence>
<feature type="transmembrane region" description="Helical" evidence="1">
    <location>
        <begin position="109"/>
        <end position="129"/>
    </location>
</feature>
<sequence length="198" mass="21490">MHPYQLLPLFATGVVLAIWLIGVHALMLAKPAAVQGFLKKFPRDQALGQILLGIGLAWFWLLIAPDGMGKLSALAMDLGEFNGVKGLLRILVPASLILVSMSVRDFLAVRALGLLGLMVAAPLLGAAFLKDPQSRLLIPIYAYAVLTASLFFVGMPYLFRDAVTWVTADQKRWTLVSVAGLVYGIATLVCAFAFWRGY</sequence>